<keyword evidence="5" id="KW-1185">Reference proteome</keyword>
<dbReference type="Gene3D" id="3.40.630.30">
    <property type="match status" value="1"/>
</dbReference>
<dbReference type="InterPro" id="IPR050832">
    <property type="entry name" value="Bact_Acetyltransf"/>
</dbReference>
<dbReference type="AlphaFoldDB" id="A0A250JX53"/>
<protein>
    <submittedName>
        <fullName evidence="4">Acetyltransferase</fullName>
    </submittedName>
</protein>
<dbReference type="OrthoDB" id="1706016at2"/>
<evidence type="ECO:0000313" key="4">
    <source>
        <dbReference type="EMBL" id="ATB48449.1"/>
    </source>
</evidence>
<dbReference type="KEGG" id="mmas:MYMAC_004076"/>
<proteinExistence type="predicted"/>
<evidence type="ECO:0000259" key="3">
    <source>
        <dbReference type="PROSITE" id="PS51186"/>
    </source>
</evidence>
<evidence type="ECO:0000256" key="2">
    <source>
        <dbReference type="ARBA" id="ARBA00023315"/>
    </source>
</evidence>
<dbReference type="Pfam" id="PF00583">
    <property type="entry name" value="Acetyltransf_1"/>
    <property type="match status" value="1"/>
</dbReference>
<dbReference type="EMBL" id="CP022203">
    <property type="protein sequence ID" value="ATB48449.1"/>
    <property type="molecule type" value="Genomic_DNA"/>
</dbReference>
<dbReference type="InterPro" id="IPR016181">
    <property type="entry name" value="Acyl_CoA_acyltransferase"/>
</dbReference>
<dbReference type="GO" id="GO:0016747">
    <property type="term" value="F:acyltransferase activity, transferring groups other than amino-acyl groups"/>
    <property type="evidence" value="ECO:0007669"/>
    <property type="project" value="InterPro"/>
</dbReference>
<sequence length="271" mass="29529">MPPASRAEIDESNAQYRGAWRLFALGSKAGEVVERPDVYITACNVAWSMMNAAFLRAPVETEQALAAAAASAARYFSAGKHGWSFLICDDWLAPAVRDNAPSILDWYGLKPELVVTGMVADRLQPSLHPPSPFDLRPVTDAGGRQAVADINALSYDVPQHLGREAFDEATLYNADCQGFVACRDEEPAASTVVLRVDAAAYVALVATHPQHRRQGAAEAVMRHALARARQDWGTERTVLHATEAGQPVYTRLGYRPVTRFRMYLAPPPGQG</sequence>
<name>A0A250JX53_9BACT</name>
<evidence type="ECO:0000256" key="1">
    <source>
        <dbReference type="ARBA" id="ARBA00022679"/>
    </source>
</evidence>
<reference evidence="4 5" key="1">
    <citation type="submission" date="2017-06" db="EMBL/GenBank/DDBJ databases">
        <title>Sequencing and comparative analysis of myxobacterial genomes.</title>
        <authorList>
            <person name="Rupp O."/>
            <person name="Goesmann A."/>
            <person name="Sogaard-Andersen L."/>
        </authorList>
    </citation>
    <scope>NUCLEOTIDE SEQUENCE [LARGE SCALE GENOMIC DNA]</scope>
    <source>
        <strain evidence="4 5">DSM 14697</strain>
    </source>
</reference>
<evidence type="ECO:0000313" key="5">
    <source>
        <dbReference type="Proteomes" id="UP000217343"/>
    </source>
</evidence>
<dbReference type="SUPFAM" id="SSF55729">
    <property type="entry name" value="Acyl-CoA N-acyltransferases (Nat)"/>
    <property type="match status" value="1"/>
</dbReference>
<feature type="domain" description="N-acetyltransferase" evidence="3">
    <location>
        <begin position="133"/>
        <end position="271"/>
    </location>
</feature>
<organism evidence="4 5">
    <name type="scientific">Corallococcus macrosporus DSM 14697</name>
    <dbReference type="NCBI Taxonomy" id="1189310"/>
    <lineage>
        <taxon>Bacteria</taxon>
        <taxon>Pseudomonadati</taxon>
        <taxon>Myxococcota</taxon>
        <taxon>Myxococcia</taxon>
        <taxon>Myxococcales</taxon>
        <taxon>Cystobacterineae</taxon>
        <taxon>Myxococcaceae</taxon>
        <taxon>Corallococcus</taxon>
    </lineage>
</organism>
<gene>
    <name evidence="4" type="ORF">MYMAC_004076</name>
</gene>
<accession>A0A250JX53</accession>
<dbReference type="Proteomes" id="UP000217343">
    <property type="component" value="Chromosome"/>
</dbReference>
<keyword evidence="2" id="KW-0012">Acyltransferase</keyword>
<dbReference type="CDD" id="cd04301">
    <property type="entry name" value="NAT_SF"/>
    <property type="match status" value="1"/>
</dbReference>
<keyword evidence="1 4" id="KW-0808">Transferase</keyword>
<dbReference type="PROSITE" id="PS51186">
    <property type="entry name" value="GNAT"/>
    <property type="match status" value="1"/>
</dbReference>
<dbReference type="InterPro" id="IPR000182">
    <property type="entry name" value="GNAT_dom"/>
</dbReference>
<dbReference type="PANTHER" id="PTHR43877">
    <property type="entry name" value="AMINOALKYLPHOSPHONATE N-ACETYLTRANSFERASE-RELATED-RELATED"/>
    <property type="match status" value="1"/>
</dbReference>
<dbReference type="RefSeq" id="WP_095959309.1">
    <property type="nucleotide sequence ID" value="NZ_CP022203.1"/>
</dbReference>